<dbReference type="PROSITE" id="PS00977">
    <property type="entry name" value="FAD_G3PDH_1"/>
    <property type="match status" value="1"/>
</dbReference>
<dbReference type="PROSITE" id="PS00978">
    <property type="entry name" value="FAD_G3PDH_2"/>
    <property type="match status" value="1"/>
</dbReference>
<gene>
    <name evidence="9" type="ORF">GU920_03090</name>
</gene>
<dbReference type="PANTHER" id="PTHR11985:SF15">
    <property type="entry name" value="GLYCEROL-3-PHOSPHATE DEHYDROGENASE, MITOCHONDRIAL"/>
    <property type="match status" value="1"/>
</dbReference>
<comment type="similarity">
    <text evidence="2 6">Belongs to the FAD-dependent glycerol-3-phosphate dehydrogenase family.</text>
</comment>
<feature type="domain" description="Alpha-glycerophosphate oxidase C-terminal" evidence="8">
    <location>
        <begin position="424"/>
        <end position="539"/>
    </location>
</feature>
<evidence type="ECO:0000256" key="5">
    <source>
        <dbReference type="ARBA" id="ARBA00023002"/>
    </source>
</evidence>
<protein>
    <recommendedName>
        <fullName evidence="6">Glycerol-3-phosphate dehydrogenase</fullName>
        <ecNumber evidence="6">1.1.5.3</ecNumber>
    </recommendedName>
</protein>
<keyword evidence="4" id="KW-0274">FAD</keyword>
<dbReference type="Gene3D" id="3.50.50.60">
    <property type="entry name" value="FAD/NAD(P)-binding domain"/>
    <property type="match status" value="1"/>
</dbReference>
<dbReference type="InterPro" id="IPR036188">
    <property type="entry name" value="FAD/NAD-bd_sf"/>
</dbReference>
<dbReference type="SUPFAM" id="SSF51905">
    <property type="entry name" value="FAD/NAD(P)-binding domain"/>
    <property type="match status" value="1"/>
</dbReference>
<dbReference type="NCBIfam" id="NF008899">
    <property type="entry name" value="PRK12266.1"/>
    <property type="match status" value="1"/>
</dbReference>
<comment type="caution">
    <text evidence="9">The sequence shown here is derived from an EMBL/GenBank/DDBJ whole genome shotgun (WGS) entry which is preliminary data.</text>
</comment>
<evidence type="ECO:0000256" key="2">
    <source>
        <dbReference type="ARBA" id="ARBA00007330"/>
    </source>
</evidence>
<dbReference type="RefSeq" id="WP_161765498.1">
    <property type="nucleotide sequence ID" value="NZ_JAAATW010000001.1"/>
</dbReference>
<keyword evidence="3 6" id="KW-0285">Flavoprotein</keyword>
<evidence type="ECO:0000256" key="1">
    <source>
        <dbReference type="ARBA" id="ARBA00001974"/>
    </source>
</evidence>
<evidence type="ECO:0000259" key="7">
    <source>
        <dbReference type="Pfam" id="PF01266"/>
    </source>
</evidence>
<comment type="catalytic activity">
    <reaction evidence="6">
        <text>a quinone + sn-glycerol 3-phosphate = dihydroxyacetone phosphate + a quinol</text>
        <dbReference type="Rhea" id="RHEA:18977"/>
        <dbReference type="ChEBI" id="CHEBI:24646"/>
        <dbReference type="ChEBI" id="CHEBI:57597"/>
        <dbReference type="ChEBI" id="CHEBI:57642"/>
        <dbReference type="ChEBI" id="CHEBI:132124"/>
        <dbReference type="EC" id="1.1.5.3"/>
    </reaction>
</comment>
<dbReference type="Gene3D" id="6.10.250.1890">
    <property type="match status" value="1"/>
</dbReference>
<dbReference type="Pfam" id="PF01266">
    <property type="entry name" value="DAO"/>
    <property type="match status" value="1"/>
</dbReference>
<evidence type="ECO:0000313" key="10">
    <source>
        <dbReference type="Proteomes" id="UP001517376"/>
    </source>
</evidence>
<evidence type="ECO:0000256" key="3">
    <source>
        <dbReference type="ARBA" id="ARBA00022630"/>
    </source>
</evidence>
<evidence type="ECO:0000259" key="8">
    <source>
        <dbReference type="Pfam" id="PF16901"/>
    </source>
</evidence>
<sequence length="547" mass="60274">MRRIRTNLSTAREETGVNTKTGPAAADLFIIGGGINGCGIARDATGRGLSVVLAEQGDLAQATSSASTKLFHGGLRYLEYFEFRLVREALEERETLLVAMPHISWPMRFVLPYHPDMRFEGDTPTGRLLARLMPWMKGRRPAWLIRLGLFLYDTLGGRKILPATRTLDLTRDAAGKPLQPRFRHAYEYSDCWVEDSKLVSLNARDAAQRGATVMTRTRVVSASRVDGLWQIVTDGPDGSQTFQARALVNAGGPWVEDVIRNVARINSSEGVRLVRGSHIVTKKLYDHDRCYFFQGTDGRIIFAIPYEQDFTLIGTTDKDHKGAPKDAACTDEERDYLLNFASQYFAKPVTVADVVWAYSGVRPLYNDGAKSATAATRDYVLSLDENGAPLLNVFGGKITTYRRLAESALEKLTPFFPQATGPWTARVALPGGDFPHDGVAALTAALRARFPFLTDYWAARLIRAYGSEAETMLGAARSAADLGRDFGATLTEAEVRWLMTHEFARAAADIVWRRTKLGLRMTAEQIAALDAFMASVANHGAISPAAE</sequence>
<name>A0ABW9Y1X8_9RHOB</name>
<dbReference type="Gene3D" id="3.30.9.10">
    <property type="entry name" value="D-Amino Acid Oxidase, subunit A, domain 2"/>
    <property type="match status" value="1"/>
</dbReference>
<comment type="cofactor">
    <cofactor evidence="1 6">
        <name>FAD</name>
        <dbReference type="ChEBI" id="CHEBI:57692"/>
    </cofactor>
</comment>
<feature type="domain" description="FAD dependent oxidoreductase" evidence="7">
    <location>
        <begin position="27"/>
        <end position="402"/>
    </location>
</feature>
<dbReference type="PRINTS" id="PR01001">
    <property type="entry name" value="FADG3PDH"/>
</dbReference>
<evidence type="ECO:0000256" key="4">
    <source>
        <dbReference type="ARBA" id="ARBA00022827"/>
    </source>
</evidence>
<evidence type="ECO:0000256" key="6">
    <source>
        <dbReference type="RuleBase" id="RU361217"/>
    </source>
</evidence>
<dbReference type="InterPro" id="IPR038299">
    <property type="entry name" value="DAO_C_sf"/>
</dbReference>
<accession>A0ABW9Y1X8</accession>
<dbReference type="InterPro" id="IPR031656">
    <property type="entry name" value="DAO_C"/>
</dbReference>
<reference evidence="10" key="1">
    <citation type="submission" date="2020-01" db="EMBL/GenBank/DDBJ databases">
        <title>Sphingomonas sp. strain CSW-10.</title>
        <authorList>
            <person name="Chen W.-M."/>
        </authorList>
    </citation>
    <scope>NUCLEOTIDE SEQUENCE [LARGE SCALE GENOMIC DNA]</scope>
    <source>
        <strain evidence="10">CCP-1</strain>
    </source>
</reference>
<dbReference type="GO" id="GO:0004368">
    <property type="term" value="F:glycerol-3-phosphate dehydrogenase (quinone) activity"/>
    <property type="evidence" value="ECO:0007669"/>
    <property type="project" value="UniProtKB-EC"/>
</dbReference>
<dbReference type="InterPro" id="IPR006076">
    <property type="entry name" value="FAD-dep_OxRdtase"/>
</dbReference>
<organism evidence="9 10">
    <name type="scientific">Paragemmobacter ruber</name>
    <dbReference type="NCBI Taxonomy" id="1985673"/>
    <lineage>
        <taxon>Bacteria</taxon>
        <taxon>Pseudomonadati</taxon>
        <taxon>Pseudomonadota</taxon>
        <taxon>Alphaproteobacteria</taxon>
        <taxon>Rhodobacterales</taxon>
        <taxon>Paracoccaceae</taxon>
        <taxon>Paragemmobacter</taxon>
    </lineage>
</organism>
<dbReference type="NCBIfam" id="NF009906">
    <property type="entry name" value="PRK13369.1"/>
    <property type="match status" value="1"/>
</dbReference>
<keyword evidence="10" id="KW-1185">Reference proteome</keyword>
<dbReference type="EC" id="1.1.5.3" evidence="6"/>
<dbReference type="Pfam" id="PF16901">
    <property type="entry name" value="DAO_C"/>
    <property type="match status" value="1"/>
</dbReference>
<keyword evidence="5 6" id="KW-0560">Oxidoreductase</keyword>
<dbReference type="EMBL" id="JAAATW010000001">
    <property type="protein sequence ID" value="NBE06504.1"/>
    <property type="molecule type" value="Genomic_DNA"/>
</dbReference>
<dbReference type="Gene3D" id="1.10.8.870">
    <property type="entry name" value="Alpha-glycerophosphate oxidase, cap domain"/>
    <property type="match status" value="1"/>
</dbReference>
<evidence type="ECO:0000313" key="9">
    <source>
        <dbReference type="EMBL" id="NBE06504.1"/>
    </source>
</evidence>
<dbReference type="PANTHER" id="PTHR11985">
    <property type="entry name" value="GLYCEROL-3-PHOSPHATE DEHYDROGENASE"/>
    <property type="match status" value="1"/>
</dbReference>
<dbReference type="InterPro" id="IPR000447">
    <property type="entry name" value="G3P_DH_FAD-dep"/>
</dbReference>
<dbReference type="Proteomes" id="UP001517376">
    <property type="component" value="Unassembled WGS sequence"/>
</dbReference>
<proteinExistence type="inferred from homology"/>